<dbReference type="AlphaFoldDB" id="A0AAW7ZC06"/>
<dbReference type="Proteomes" id="UP001172911">
    <property type="component" value="Unassembled WGS sequence"/>
</dbReference>
<evidence type="ECO:0000313" key="2">
    <source>
        <dbReference type="Proteomes" id="UP001172911"/>
    </source>
</evidence>
<organism evidence="1 2">
    <name type="scientific">Desulforamulus aquiferis</name>
    <dbReference type="NCBI Taxonomy" id="1397668"/>
    <lineage>
        <taxon>Bacteria</taxon>
        <taxon>Bacillati</taxon>
        <taxon>Bacillota</taxon>
        <taxon>Clostridia</taxon>
        <taxon>Eubacteriales</taxon>
        <taxon>Peptococcaceae</taxon>
        <taxon>Desulforamulus</taxon>
    </lineage>
</organism>
<reference evidence="1" key="1">
    <citation type="journal article" date="2023" name="J. Hazard. Mater.">
        <title>Anaerobic biodegradation of pyrene and benzo[a]pyrene by a new sulfate-reducing Desulforamulus aquiferis strain DSA.</title>
        <authorList>
            <person name="Zhang Z."/>
            <person name="Sun J."/>
            <person name="Gong X."/>
            <person name="Wang C."/>
            <person name="Wang H."/>
        </authorList>
    </citation>
    <scope>NUCLEOTIDE SEQUENCE</scope>
    <source>
        <strain evidence="1">DSA</strain>
    </source>
</reference>
<sequence length="96" mass="11188">MRSYLYPAFTMEPEDFERALPTAIKISKTYDIPCRVLKQGDLYAICFQDKAVSKGIVYGHLYEKELDKNLGKYAITDVFYLTQEDFEQGMTCDQEH</sequence>
<gene>
    <name evidence="1" type="ORF">P6N53_07045</name>
</gene>
<reference evidence="1" key="2">
    <citation type="submission" date="2023-03" db="EMBL/GenBank/DDBJ databases">
        <authorList>
            <person name="Zhang Z."/>
        </authorList>
    </citation>
    <scope>NUCLEOTIDE SEQUENCE</scope>
    <source>
        <strain evidence="1">DSA</strain>
    </source>
</reference>
<keyword evidence="2" id="KW-1185">Reference proteome</keyword>
<name>A0AAW7ZC06_9FIRM</name>
<evidence type="ECO:0000313" key="1">
    <source>
        <dbReference type="EMBL" id="MDO7786978.1"/>
    </source>
</evidence>
<dbReference type="RefSeq" id="WP_304542090.1">
    <property type="nucleotide sequence ID" value="NZ_JARPTC010000009.1"/>
</dbReference>
<proteinExistence type="predicted"/>
<accession>A0AAW7ZC06</accession>
<protein>
    <submittedName>
        <fullName evidence="1">Uncharacterized protein</fullName>
    </submittedName>
</protein>
<comment type="caution">
    <text evidence="1">The sequence shown here is derived from an EMBL/GenBank/DDBJ whole genome shotgun (WGS) entry which is preliminary data.</text>
</comment>
<dbReference type="EMBL" id="JARPTC010000009">
    <property type="protein sequence ID" value="MDO7786978.1"/>
    <property type="molecule type" value="Genomic_DNA"/>
</dbReference>